<gene>
    <name evidence="1" type="ORF">ACFOEV_16445</name>
</gene>
<organism evidence="1 2">
    <name type="scientific">Litchfieldella rifensis</name>
    <dbReference type="NCBI Taxonomy" id="762643"/>
    <lineage>
        <taxon>Bacteria</taxon>
        <taxon>Pseudomonadati</taxon>
        <taxon>Pseudomonadota</taxon>
        <taxon>Gammaproteobacteria</taxon>
        <taxon>Oceanospirillales</taxon>
        <taxon>Halomonadaceae</taxon>
        <taxon>Litchfieldella</taxon>
    </lineage>
</organism>
<dbReference type="Gene3D" id="1.10.10.1130">
    <property type="entry name" value="Uncharacterised protein PF10982, DUF2789"/>
    <property type="match status" value="1"/>
</dbReference>
<dbReference type="EMBL" id="JBHRUG010000031">
    <property type="protein sequence ID" value="MFC3285192.1"/>
    <property type="molecule type" value="Genomic_DNA"/>
</dbReference>
<dbReference type="Proteomes" id="UP001595579">
    <property type="component" value="Unassembled WGS sequence"/>
</dbReference>
<dbReference type="InterPro" id="IPR021250">
    <property type="entry name" value="DUF2789"/>
</dbReference>
<evidence type="ECO:0000313" key="1">
    <source>
        <dbReference type="EMBL" id="MFC3285192.1"/>
    </source>
</evidence>
<dbReference type="RefSeq" id="WP_386775892.1">
    <property type="nucleotide sequence ID" value="NZ_JBHRUG010000031.1"/>
</dbReference>
<sequence>MEQPIHHFSELFEQLGLPADAAAIEQFIESHAPLPDDIALADAPFWNEAQATLLRNALADDA</sequence>
<protein>
    <submittedName>
        <fullName evidence="1">DUF2789 family protein</fullName>
    </submittedName>
</protein>
<comment type="caution">
    <text evidence="1">The sequence shown here is derived from an EMBL/GenBank/DDBJ whole genome shotgun (WGS) entry which is preliminary data.</text>
</comment>
<feature type="non-terminal residue" evidence="1">
    <location>
        <position position="62"/>
    </location>
</feature>
<reference evidence="2" key="1">
    <citation type="journal article" date="2019" name="Int. J. Syst. Evol. Microbiol.">
        <title>The Global Catalogue of Microorganisms (GCM) 10K type strain sequencing project: providing services to taxonomists for standard genome sequencing and annotation.</title>
        <authorList>
            <consortium name="The Broad Institute Genomics Platform"/>
            <consortium name="The Broad Institute Genome Sequencing Center for Infectious Disease"/>
            <person name="Wu L."/>
            <person name="Ma J."/>
        </authorList>
    </citation>
    <scope>NUCLEOTIDE SEQUENCE [LARGE SCALE GENOMIC DNA]</scope>
    <source>
        <strain evidence="2">CECT 7698</strain>
    </source>
</reference>
<proteinExistence type="predicted"/>
<dbReference type="Pfam" id="PF10982">
    <property type="entry name" value="DUF2789"/>
    <property type="match status" value="1"/>
</dbReference>
<dbReference type="InterPro" id="IPR038086">
    <property type="entry name" value="DUF2789_sf"/>
</dbReference>
<accession>A0ABV7LS30</accession>
<evidence type="ECO:0000313" key="2">
    <source>
        <dbReference type="Proteomes" id="UP001595579"/>
    </source>
</evidence>
<name>A0ABV7LS30_9GAMM</name>
<keyword evidence="2" id="KW-1185">Reference proteome</keyword>